<evidence type="ECO:0000259" key="6">
    <source>
        <dbReference type="PROSITE" id="PS50052"/>
    </source>
</evidence>
<feature type="domain" description="WW" evidence="5">
    <location>
        <begin position="334"/>
        <end position="367"/>
    </location>
</feature>
<comment type="caution">
    <text evidence="8">The sequence shown here is derived from an EMBL/GenBank/DDBJ whole genome shotgun (WGS) entry which is preliminary data.</text>
</comment>
<dbReference type="PANTHER" id="PTHR10316">
    <property type="entry name" value="MEMBRANE ASSOCIATED GUANYLATE KINASE-RELATED"/>
    <property type="match status" value="1"/>
</dbReference>
<dbReference type="PROSITE" id="PS00856">
    <property type="entry name" value="GUANYLATE_KINASE_1"/>
    <property type="match status" value="1"/>
</dbReference>
<keyword evidence="2" id="KW-0677">Repeat</keyword>
<dbReference type="GO" id="GO:0007165">
    <property type="term" value="P:signal transduction"/>
    <property type="evidence" value="ECO:0007669"/>
    <property type="project" value="TreeGrafter"/>
</dbReference>
<dbReference type="InterPro" id="IPR008145">
    <property type="entry name" value="GK/Ca_channel_bsu"/>
</dbReference>
<dbReference type="InterPro" id="IPR001202">
    <property type="entry name" value="WW_dom"/>
</dbReference>
<dbReference type="Gene3D" id="2.20.70.10">
    <property type="match status" value="1"/>
</dbReference>
<dbReference type="CDD" id="cd00201">
    <property type="entry name" value="WW"/>
    <property type="match status" value="1"/>
</dbReference>
<dbReference type="CDD" id="cd06734">
    <property type="entry name" value="PDZ4_MAGI-1_3-like"/>
    <property type="match status" value="1"/>
</dbReference>
<keyword evidence="8" id="KW-0808">Transferase</keyword>
<feature type="region of interest" description="Disordered" evidence="4">
    <location>
        <begin position="1"/>
        <end position="95"/>
    </location>
</feature>
<evidence type="ECO:0000256" key="1">
    <source>
        <dbReference type="ARBA" id="ARBA00004170"/>
    </source>
</evidence>
<dbReference type="PROSITE" id="PS50106">
    <property type="entry name" value="PDZ"/>
    <property type="match status" value="5"/>
</dbReference>
<feature type="compositionally biased region" description="Pro residues" evidence="4">
    <location>
        <begin position="843"/>
        <end position="852"/>
    </location>
</feature>
<dbReference type="InterPro" id="IPR008144">
    <property type="entry name" value="Guanylate_kin-like_dom"/>
</dbReference>
<evidence type="ECO:0000313" key="8">
    <source>
        <dbReference type="EMBL" id="KAH7645024.1"/>
    </source>
</evidence>
<evidence type="ECO:0000259" key="7">
    <source>
        <dbReference type="PROSITE" id="PS50106"/>
    </source>
</evidence>
<reference evidence="8" key="1">
    <citation type="submission" date="2020-06" db="EMBL/GenBank/DDBJ databases">
        <authorList>
            <person name="Ji K."/>
            <person name="Li J."/>
        </authorList>
    </citation>
    <scope>NUCLEOTIDE SEQUENCE</scope>
    <source>
        <strain evidence="8">JKM2019</strain>
        <tissue evidence="8">Whole body</tissue>
    </source>
</reference>
<reference evidence="8" key="2">
    <citation type="journal article" date="2021" name="World Allergy Organ. J.">
        <title>Chromosome-level assembly of Dermatophagoides farinae genome and transcriptome reveals two novel allergens Der f 37 and Der f 39.</title>
        <authorList>
            <person name="Chen J."/>
            <person name="Cai Z."/>
            <person name="Fan D."/>
            <person name="Hu J."/>
            <person name="Hou Y."/>
            <person name="He Y."/>
            <person name="Zhang Z."/>
            <person name="Zhao Z."/>
            <person name="Gao P."/>
            <person name="Hu W."/>
            <person name="Sun J."/>
            <person name="Li J."/>
            <person name="Ji K."/>
        </authorList>
    </citation>
    <scope>NUCLEOTIDE SEQUENCE</scope>
    <source>
        <strain evidence="8">JKM2019</strain>
    </source>
</reference>
<name>A0A9D4SJN3_DERFA</name>
<dbReference type="InterPro" id="IPR036034">
    <property type="entry name" value="PDZ_sf"/>
</dbReference>
<dbReference type="PROSITE" id="PS01159">
    <property type="entry name" value="WW_DOMAIN_1"/>
    <property type="match status" value="1"/>
</dbReference>
<dbReference type="Pfam" id="PF00595">
    <property type="entry name" value="PDZ"/>
    <property type="match status" value="5"/>
</dbReference>
<evidence type="ECO:0000259" key="5">
    <source>
        <dbReference type="PROSITE" id="PS50020"/>
    </source>
</evidence>
<dbReference type="Pfam" id="PF00625">
    <property type="entry name" value="Guanylate_kin"/>
    <property type="match status" value="1"/>
</dbReference>
<dbReference type="SUPFAM" id="SSF52540">
    <property type="entry name" value="P-loop containing nucleoside triphosphate hydrolases"/>
    <property type="match status" value="1"/>
</dbReference>
<organism evidence="8">
    <name type="scientific">Dermatophagoides farinae</name>
    <name type="common">American house dust mite</name>
    <dbReference type="NCBI Taxonomy" id="6954"/>
    <lineage>
        <taxon>Eukaryota</taxon>
        <taxon>Metazoa</taxon>
        <taxon>Ecdysozoa</taxon>
        <taxon>Arthropoda</taxon>
        <taxon>Chelicerata</taxon>
        <taxon>Arachnida</taxon>
        <taxon>Acari</taxon>
        <taxon>Acariformes</taxon>
        <taxon>Sarcoptiformes</taxon>
        <taxon>Astigmata</taxon>
        <taxon>Psoroptidia</taxon>
        <taxon>Analgoidea</taxon>
        <taxon>Pyroglyphidae</taxon>
        <taxon>Dermatophagoidinae</taxon>
        <taxon>Dermatophagoides</taxon>
    </lineage>
</organism>
<evidence type="ECO:0000256" key="3">
    <source>
        <dbReference type="ARBA" id="ARBA00023136"/>
    </source>
</evidence>
<sequence>MNLQLKSKQNDSNNDNESLIDPNGTIKIIKNNKKRTDDDDDDDGVQSSGSNNYNNNNNNNHHQHQTGNKQQPPQQPQQKQLKLNEQKQQPQQQKLKLELEPESDMLASSSLLSNKIIINDDDDVLDSAICESLSNGDYLISGGSDYGQMPYFTETGDIIIEIDGEQIAGLTSYDIEQILSRQSRHSFKVLTGGQHGFPLELREYLSRRFVRGSLDHKLQELIRDNIYARTIPITTRPKRDAEIDGVDYRFVTKEQFIQMERSGLLLESGVYCNYYYGTALPSSDYNNPTTMASETMMMKNESNMKMDSTSSWSTMTAMAKRKRNRSNIVAIDAASLPYGWERISDSHYGVYYIDHINKRTQYERPYEIELVKGINGFGFTLIEIDKGLIVVKSLIQGGSAAASGVIQPGDVLVSVAGVSVAGYQHSDIAQLFATFTVGDRVRLTFARGYQLPIGISDEDYDIINLKIIKGFQGFGFTISEGHNGQKVKKILDIERCCSLRQGDILLSINGVDLTQLAHLDVVELLKQCPVDEPTEFMSSQSAPILSTMTTNDDRSLPPPLSSTGNLFGQIDIDYEYHQITLNRTDTGFGFRIIGGSEDGSNVAIGSIVIGGAAHKDGTLKAGDELIAINGQYVIGSSHQEVVQLMAQTGAQVTILVRRKRYLNAYDVQLHRQDYEGFGFVIISCGNCALIGRIIDGSPAYRCQRLHIRDRIIAVNGVDVTNMSHPEIVNKIKESDDTLLLRIVPADCYSCELIRGTNGYGFSIRGGAEFNGMPLFILAIATNGPASSLLQIGDEILEINDRSTIGMTHQEAVQLISQSMPSVRLRIRHNYGGGEFFSTTAMMSPPPPPPPPSSSSITGRISATNNHQLLTSSPPPVPTTPLPTSQHTINSQAFIQHQPPPPPPPPALPLSSTTAIASTTTATTSSSSMLLQFPSTKYPSNMISY</sequence>
<dbReference type="Gene3D" id="3.30.63.10">
    <property type="entry name" value="Guanylate Kinase phosphate binding domain"/>
    <property type="match status" value="1"/>
</dbReference>
<dbReference type="SMART" id="SM00228">
    <property type="entry name" value="PDZ"/>
    <property type="match status" value="5"/>
</dbReference>
<feature type="compositionally biased region" description="Polar residues" evidence="4">
    <location>
        <begin position="856"/>
        <end position="867"/>
    </location>
</feature>
<dbReference type="GO" id="GO:0005737">
    <property type="term" value="C:cytoplasm"/>
    <property type="evidence" value="ECO:0007669"/>
    <property type="project" value="TreeGrafter"/>
</dbReference>
<dbReference type="FunFam" id="2.20.70.10:FF:000001">
    <property type="entry name" value="Membrane-associated guanylate kinase, WW and PDZ domain-containing protein 1"/>
    <property type="match status" value="1"/>
</dbReference>
<gene>
    <name evidence="8" type="ORF">HUG17_0562</name>
</gene>
<evidence type="ECO:0000256" key="4">
    <source>
        <dbReference type="SAM" id="MobiDB-lite"/>
    </source>
</evidence>
<dbReference type="GO" id="GO:0016301">
    <property type="term" value="F:kinase activity"/>
    <property type="evidence" value="ECO:0007669"/>
    <property type="project" value="UniProtKB-KW"/>
</dbReference>
<dbReference type="Proteomes" id="UP000828236">
    <property type="component" value="Unassembled WGS sequence"/>
</dbReference>
<accession>A0A9D4SJN3</accession>
<comment type="subcellular location">
    <subcellularLocation>
        <location evidence="1">Membrane</location>
        <topology evidence="1">Peripheral membrane protein</topology>
    </subcellularLocation>
</comment>
<feature type="compositionally biased region" description="Low complexity" evidence="4">
    <location>
        <begin position="45"/>
        <end position="94"/>
    </location>
</feature>
<feature type="domain" description="PDZ" evidence="7">
    <location>
        <begin position="666"/>
        <end position="746"/>
    </location>
</feature>
<evidence type="ECO:0000256" key="2">
    <source>
        <dbReference type="ARBA" id="ARBA00022737"/>
    </source>
</evidence>
<dbReference type="GO" id="GO:0016020">
    <property type="term" value="C:membrane"/>
    <property type="evidence" value="ECO:0007669"/>
    <property type="project" value="UniProtKB-SubCell"/>
</dbReference>
<dbReference type="PROSITE" id="PS50020">
    <property type="entry name" value="WW_DOMAIN_2"/>
    <property type="match status" value="1"/>
</dbReference>
<dbReference type="InterPro" id="IPR001478">
    <property type="entry name" value="PDZ"/>
</dbReference>
<dbReference type="SUPFAM" id="SSF50156">
    <property type="entry name" value="PDZ domain-like"/>
    <property type="match status" value="5"/>
</dbReference>
<feature type="compositionally biased region" description="Polar residues" evidence="4">
    <location>
        <begin position="1"/>
        <end position="17"/>
    </location>
</feature>
<keyword evidence="3" id="KW-0472">Membrane</keyword>
<protein>
    <submittedName>
        <fullName evidence="8">Membrane-associated guanylate kinase</fullName>
    </submittedName>
</protein>
<dbReference type="SMART" id="SM00456">
    <property type="entry name" value="WW"/>
    <property type="match status" value="1"/>
</dbReference>
<dbReference type="PROSITE" id="PS50052">
    <property type="entry name" value="GUANYLATE_KINASE_2"/>
    <property type="match status" value="1"/>
</dbReference>
<dbReference type="InterPro" id="IPR020590">
    <property type="entry name" value="Guanylate_kinase_CS"/>
</dbReference>
<feature type="domain" description="PDZ" evidence="7">
    <location>
        <begin position="367"/>
        <end position="432"/>
    </location>
</feature>
<dbReference type="PANTHER" id="PTHR10316:SF40">
    <property type="entry name" value="LD27118P"/>
    <property type="match status" value="1"/>
</dbReference>
<feature type="domain" description="PDZ" evidence="7">
    <location>
        <begin position="464"/>
        <end position="527"/>
    </location>
</feature>
<dbReference type="InterPro" id="IPR027417">
    <property type="entry name" value="P-loop_NTPase"/>
</dbReference>
<dbReference type="Gene3D" id="2.30.42.10">
    <property type="match status" value="5"/>
</dbReference>
<feature type="domain" description="PDZ" evidence="7">
    <location>
        <begin position="749"/>
        <end position="830"/>
    </location>
</feature>
<dbReference type="EMBL" id="SDOV01000001">
    <property type="protein sequence ID" value="KAH7645024.1"/>
    <property type="molecule type" value="Genomic_DNA"/>
</dbReference>
<feature type="region of interest" description="Disordered" evidence="4">
    <location>
        <begin position="835"/>
        <end position="885"/>
    </location>
</feature>
<feature type="domain" description="PDZ" evidence="7">
    <location>
        <begin position="578"/>
        <end position="660"/>
    </location>
</feature>
<feature type="domain" description="Guanylate kinase-like" evidence="6">
    <location>
        <begin position="185"/>
        <end position="282"/>
    </location>
</feature>
<dbReference type="AlphaFoldDB" id="A0A9D4SJN3"/>
<proteinExistence type="predicted"/>
<dbReference type="SMART" id="SM00072">
    <property type="entry name" value="GuKc"/>
    <property type="match status" value="1"/>
</dbReference>
<keyword evidence="8" id="KW-0418">Kinase</keyword>
<dbReference type="Pfam" id="PF00397">
    <property type="entry name" value="WW"/>
    <property type="match status" value="1"/>
</dbReference>